<feature type="domain" description="FAS1" evidence="2">
    <location>
        <begin position="141"/>
        <end position="269"/>
    </location>
</feature>
<dbReference type="SMART" id="SM00554">
    <property type="entry name" value="FAS1"/>
    <property type="match status" value="3"/>
</dbReference>
<dbReference type="PANTHER" id="PTHR10900">
    <property type="entry name" value="PERIOSTIN-RELATED"/>
    <property type="match status" value="1"/>
</dbReference>
<keyword evidence="4" id="KW-1185">Reference proteome</keyword>
<dbReference type="Pfam" id="PF02469">
    <property type="entry name" value="Fasciclin"/>
    <property type="match status" value="3"/>
</dbReference>
<evidence type="ECO:0000256" key="1">
    <source>
        <dbReference type="SAM" id="SignalP"/>
    </source>
</evidence>
<dbReference type="GO" id="GO:0005615">
    <property type="term" value="C:extracellular space"/>
    <property type="evidence" value="ECO:0007669"/>
    <property type="project" value="TreeGrafter"/>
</dbReference>
<keyword evidence="1" id="KW-0732">Signal</keyword>
<organism evidence="3 4">
    <name type="scientific">Pontiella desulfatans</name>
    <dbReference type="NCBI Taxonomy" id="2750659"/>
    <lineage>
        <taxon>Bacteria</taxon>
        <taxon>Pseudomonadati</taxon>
        <taxon>Kiritimatiellota</taxon>
        <taxon>Kiritimatiellia</taxon>
        <taxon>Kiritimatiellales</taxon>
        <taxon>Pontiellaceae</taxon>
        <taxon>Pontiella</taxon>
    </lineage>
</organism>
<dbReference type="RefSeq" id="WP_136077342.1">
    <property type="nucleotide sequence ID" value="NZ_CAAHFG010000001.1"/>
</dbReference>
<evidence type="ECO:0000259" key="2">
    <source>
        <dbReference type="PROSITE" id="PS50213"/>
    </source>
</evidence>
<dbReference type="SUPFAM" id="SSF82153">
    <property type="entry name" value="FAS1 domain"/>
    <property type="match status" value="3"/>
</dbReference>
<evidence type="ECO:0000313" key="4">
    <source>
        <dbReference type="Proteomes" id="UP000366872"/>
    </source>
</evidence>
<name>A0A6C2TW89_PONDE</name>
<dbReference type="EMBL" id="CAAHFG010000001">
    <property type="protein sequence ID" value="VGO11596.1"/>
    <property type="molecule type" value="Genomic_DNA"/>
</dbReference>
<dbReference type="PANTHER" id="PTHR10900:SF77">
    <property type="entry name" value="FI19380P1"/>
    <property type="match status" value="1"/>
</dbReference>
<sequence>MKKYRKMLVAMAAFVATTVGAVASPVYYTIFHALEEDTMEVFTYGGQGMLKLSTDGGDSYRQISSFRFDRHGRAVAKVYALNHAPKDAMVKLVASFNRGENGQPVDTLVETTAGEFLDSLMPYKRWSWLTYAPVYVSYETLPSIVDIAVNDGRFTNLVAAVVQEGLADTLANDGPFTVFAPTDDAFEALGLTGSDLLAVESLKEVLLYHVLPAALDGDAVAAETHLETLLGKDVEVTLDGSRLFINSSEVILANIKASNGIIHVIDAVLLQPTLPSIVDIAVADGRFTNLVAAVVQEGLADTLAHSGPFTVFAPTDDAFDALGATGDDLLAIPDLANILLYHVVDGRLKAEDVVLMERITTKIGKDLKVNVTAEGVFINDSKVIIQNIKAENGIIHVIDMVLIPEAMPNVFEIADGAGAFKTLVAALEATGLDDVLKGDGPYTVFAPSDEAFEKLPSWLLNFLVKNPEYLQQVLLYHVVPGDLDASEVLEQGFLRTAQGRSVKATLKKDEVFINRSKVIEANIEASNGTIHVIDSVLIPWFSH</sequence>
<feature type="domain" description="FAS1" evidence="2">
    <location>
        <begin position="407"/>
        <end position="537"/>
    </location>
</feature>
<dbReference type="Gene3D" id="2.30.180.10">
    <property type="entry name" value="FAS1 domain"/>
    <property type="match status" value="3"/>
</dbReference>
<dbReference type="InterPro" id="IPR050904">
    <property type="entry name" value="Adhesion/Biosynth-related"/>
</dbReference>
<reference evidence="3 4" key="1">
    <citation type="submission" date="2019-04" db="EMBL/GenBank/DDBJ databases">
        <authorList>
            <person name="Van Vliet M D."/>
        </authorList>
    </citation>
    <scope>NUCLEOTIDE SEQUENCE [LARGE SCALE GENOMIC DNA]</scope>
    <source>
        <strain evidence="3 4">F1</strain>
    </source>
</reference>
<feature type="domain" description="FAS1" evidence="2">
    <location>
        <begin position="274"/>
        <end position="402"/>
    </location>
</feature>
<feature type="signal peptide" evidence="1">
    <location>
        <begin position="1"/>
        <end position="21"/>
    </location>
</feature>
<protein>
    <submittedName>
        <fullName evidence="3">Immunogenic protein MPB70</fullName>
    </submittedName>
</protein>
<accession>A0A6C2TW89</accession>
<dbReference type="Proteomes" id="UP000366872">
    <property type="component" value="Unassembled WGS sequence"/>
</dbReference>
<dbReference type="InterPro" id="IPR000782">
    <property type="entry name" value="FAS1_domain"/>
</dbReference>
<dbReference type="PROSITE" id="PS50213">
    <property type="entry name" value="FAS1"/>
    <property type="match status" value="3"/>
</dbReference>
<dbReference type="FunFam" id="2.30.180.10:FF:000032">
    <property type="entry name" value="Fasciclin domain-containing protein, putative"/>
    <property type="match status" value="3"/>
</dbReference>
<feature type="chain" id="PRO_5025380478" evidence="1">
    <location>
        <begin position="22"/>
        <end position="543"/>
    </location>
</feature>
<dbReference type="AlphaFoldDB" id="A0A6C2TW89"/>
<evidence type="ECO:0000313" key="3">
    <source>
        <dbReference type="EMBL" id="VGO11596.1"/>
    </source>
</evidence>
<dbReference type="InterPro" id="IPR036378">
    <property type="entry name" value="FAS1_dom_sf"/>
</dbReference>
<gene>
    <name evidence="3" type="ORF">PDESU_00141</name>
</gene>
<proteinExistence type="predicted"/>